<gene>
    <name evidence="12" type="ORF">IPV26_14525</name>
</gene>
<sequence length="541" mass="60204">MAEQYVPLRRWRIIAIGFTMAVVGAIVPIIAMTWVSYAAALHKENRRLTAVADRAVGRAISTFEEVHRTLDAVRGELLEPCSPSHIAVMRDQTINTMSVEEIGYFENGILQCSSWGKVDTEISQSTPDFTTPDGLEIILRVKPRASLSREFSAIKLGNYNALILPASFLDIALDDEMAVYLSKTDKEIIAKRDDSNLLGADVAITDASQFAESSFLVGIADKEGLRAVVIEPRTKLGFLIWDEMWVFFPVGVLIAITLVSAVYWFSRRRLSPQADLKVAVRNREFVVNYQPIIELSTGICVGAEALVRWKIPDGTFVRPDLFIPVAEETGLIAPITDQVIETVIAELKDALNNDRTLHIAINVSASDIETGRIIDVLDQKLRNTGIRKEQIWLEATERGFMDIEAAGMTLDRARHAGHSVAIDDFGTGYSNLQYLQGLPLDAIKIDKSFVQMIGRETATSSVIELIIDLTKKLDSFSVAEGVETEEQAEFLTARGVTYAQGWLFSKPLGATEFIAYQNERRQTFGPAFEVISKRNKRDVHF</sequence>
<dbReference type="Gene3D" id="3.20.20.450">
    <property type="entry name" value="EAL domain"/>
    <property type="match status" value="1"/>
</dbReference>
<comment type="catalytic activity">
    <reaction evidence="9">
        <text>3',3'-c-di-GMP + H2O = 5'-phosphoguanylyl(3'-&gt;5')guanosine + H(+)</text>
        <dbReference type="Rhea" id="RHEA:24902"/>
        <dbReference type="ChEBI" id="CHEBI:15377"/>
        <dbReference type="ChEBI" id="CHEBI:15378"/>
        <dbReference type="ChEBI" id="CHEBI:58754"/>
        <dbReference type="ChEBI" id="CHEBI:58805"/>
        <dbReference type="EC" id="3.1.4.52"/>
    </reaction>
</comment>
<evidence type="ECO:0000256" key="6">
    <source>
        <dbReference type="ARBA" id="ARBA00022801"/>
    </source>
</evidence>
<dbReference type="Pfam" id="PF00563">
    <property type="entry name" value="EAL"/>
    <property type="match status" value="1"/>
</dbReference>
<keyword evidence="6" id="KW-0378">Hydrolase</keyword>
<evidence type="ECO:0000256" key="2">
    <source>
        <dbReference type="ARBA" id="ARBA00012282"/>
    </source>
</evidence>
<proteinExistence type="predicted"/>
<evidence type="ECO:0000256" key="4">
    <source>
        <dbReference type="ARBA" id="ARBA00022636"/>
    </source>
</evidence>
<dbReference type="PROSITE" id="PS50883">
    <property type="entry name" value="EAL"/>
    <property type="match status" value="1"/>
</dbReference>
<dbReference type="PANTHER" id="PTHR33121:SF79">
    <property type="entry name" value="CYCLIC DI-GMP PHOSPHODIESTERASE PDED-RELATED"/>
    <property type="match status" value="1"/>
</dbReference>
<name>A0ABS3K524_9HYPH</name>
<evidence type="ECO:0000256" key="9">
    <source>
        <dbReference type="ARBA" id="ARBA00034290"/>
    </source>
</evidence>
<feature type="transmembrane region" description="Helical" evidence="10">
    <location>
        <begin position="245"/>
        <end position="265"/>
    </location>
</feature>
<comment type="subcellular location">
    <subcellularLocation>
        <location evidence="1">Cell membrane</location>
        <topology evidence="1">Multi-pass membrane protein</topology>
    </subcellularLocation>
</comment>
<dbReference type="Proteomes" id="UP000718278">
    <property type="component" value="Unassembled WGS sequence"/>
</dbReference>
<dbReference type="InterPro" id="IPR035919">
    <property type="entry name" value="EAL_sf"/>
</dbReference>
<feature type="domain" description="EAL" evidence="11">
    <location>
        <begin position="269"/>
        <end position="521"/>
    </location>
</feature>
<dbReference type="InterPro" id="IPR050706">
    <property type="entry name" value="Cyclic-di-GMP_PDE-like"/>
</dbReference>
<protein>
    <recommendedName>
        <fullName evidence="2">cyclic-guanylate-specific phosphodiesterase</fullName>
        <ecNumber evidence="2">3.1.4.52</ecNumber>
    </recommendedName>
</protein>
<comment type="caution">
    <text evidence="12">The sequence shown here is derived from an EMBL/GenBank/DDBJ whole genome shotgun (WGS) entry which is preliminary data.</text>
</comment>
<feature type="transmembrane region" description="Helical" evidence="10">
    <location>
        <begin position="13"/>
        <end position="37"/>
    </location>
</feature>
<evidence type="ECO:0000256" key="7">
    <source>
        <dbReference type="ARBA" id="ARBA00022989"/>
    </source>
</evidence>
<dbReference type="PANTHER" id="PTHR33121">
    <property type="entry name" value="CYCLIC DI-GMP PHOSPHODIESTERASE PDEF"/>
    <property type="match status" value="1"/>
</dbReference>
<keyword evidence="7 10" id="KW-1133">Transmembrane helix</keyword>
<dbReference type="EC" id="3.1.4.52" evidence="2"/>
<dbReference type="InterPro" id="IPR024744">
    <property type="entry name" value="CSS-motif_dom"/>
</dbReference>
<evidence type="ECO:0000259" key="11">
    <source>
        <dbReference type="PROSITE" id="PS50883"/>
    </source>
</evidence>
<keyword evidence="8 10" id="KW-0472">Membrane</keyword>
<evidence type="ECO:0000256" key="3">
    <source>
        <dbReference type="ARBA" id="ARBA00022475"/>
    </source>
</evidence>
<dbReference type="RefSeq" id="WP_207489262.1">
    <property type="nucleotide sequence ID" value="NZ_JADIJS010000003.1"/>
</dbReference>
<evidence type="ECO:0000256" key="8">
    <source>
        <dbReference type="ARBA" id="ARBA00023136"/>
    </source>
</evidence>
<evidence type="ECO:0000313" key="13">
    <source>
        <dbReference type="Proteomes" id="UP000718278"/>
    </source>
</evidence>
<accession>A0ABS3K524</accession>
<reference evidence="12 13" key="1">
    <citation type="submission" date="2020-10" db="EMBL/GenBank/DDBJ databases">
        <title>Genomic characterization of underground lake bacteria from Wind Cave National Park: Insight into the archetypical LuxI/LuxR and identification of LuxR solos.</title>
        <authorList>
            <person name="Wengert P.C."/>
            <person name="Savka M.A."/>
        </authorList>
    </citation>
    <scope>NUCLEOTIDE SEQUENCE [LARGE SCALE GENOMIC DNA]</scope>
    <source>
        <strain evidence="12 13">SD316</strain>
    </source>
</reference>
<evidence type="ECO:0000256" key="1">
    <source>
        <dbReference type="ARBA" id="ARBA00004651"/>
    </source>
</evidence>
<keyword evidence="5 10" id="KW-0812">Transmembrane</keyword>
<organism evidence="12 13">
    <name type="scientific">Brucella pituitosa</name>
    <dbReference type="NCBI Taxonomy" id="571256"/>
    <lineage>
        <taxon>Bacteria</taxon>
        <taxon>Pseudomonadati</taxon>
        <taxon>Pseudomonadota</taxon>
        <taxon>Alphaproteobacteria</taxon>
        <taxon>Hyphomicrobiales</taxon>
        <taxon>Brucellaceae</taxon>
        <taxon>Brucella/Ochrobactrum group</taxon>
        <taxon>Brucella</taxon>
    </lineage>
</organism>
<dbReference type="EMBL" id="JADIJS010000003">
    <property type="protein sequence ID" value="MBO1040881.1"/>
    <property type="molecule type" value="Genomic_DNA"/>
</dbReference>
<keyword evidence="13" id="KW-1185">Reference proteome</keyword>
<dbReference type="InterPro" id="IPR001633">
    <property type="entry name" value="EAL_dom"/>
</dbReference>
<keyword evidence="4" id="KW-0973">c-di-GMP</keyword>
<dbReference type="SUPFAM" id="SSF141868">
    <property type="entry name" value="EAL domain-like"/>
    <property type="match status" value="1"/>
</dbReference>
<dbReference type="Pfam" id="PF12792">
    <property type="entry name" value="CSS-motif"/>
    <property type="match status" value="1"/>
</dbReference>
<evidence type="ECO:0000313" key="12">
    <source>
        <dbReference type="EMBL" id="MBO1040881.1"/>
    </source>
</evidence>
<evidence type="ECO:0000256" key="10">
    <source>
        <dbReference type="SAM" id="Phobius"/>
    </source>
</evidence>
<dbReference type="CDD" id="cd01948">
    <property type="entry name" value="EAL"/>
    <property type="match status" value="1"/>
</dbReference>
<evidence type="ECO:0000256" key="5">
    <source>
        <dbReference type="ARBA" id="ARBA00022692"/>
    </source>
</evidence>
<dbReference type="SMART" id="SM00052">
    <property type="entry name" value="EAL"/>
    <property type="match status" value="1"/>
</dbReference>
<keyword evidence="3" id="KW-1003">Cell membrane</keyword>